<keyword evidence="3" id="KW-1185">Reference proteome</keyword>
<reference evidence="2 3" key="1">
    <citation type="journal article" date="2022" name="Nat. Ecol. Evol.">
        <title>A masculinizing supergene underlies an exaggerated male reproductive morph in a spider.</title>
        <authorList>
            <person name="Hendrickx F."/>
            <person name="De Corte Z."/>
            <person name="Sonet G."/>
            <person name="Van Belleghem S.M."/>
            <person name="Kostlbacher S."/>
            <person name="Vangestel C."/>
        </authorList>
    </citation>
    <scope>NUCLEOTIDE SEQUENCE [LARGE SCALE GENOMIC DNA]</scope>
    <source>
        <strain evidence="2">W744_W776</strain>
    </source>
</reference>
<name>A0AAV6V9V5_9ARAC</name>
<dbReference type="InterPro" id="IPR001496">
    <property type="entry name" value="SOCS_box"/>
</dbReference>
<gene>
    <name evidence="2" type="ORF">JTE90_017950</name>
</gene>
<protein>
    <recommendedName>
        <fullName evidence="1">SOCS box domain-containing protein</fullName>
    </recommendedName>
</protein>
<evidence type="ECO:0000259" key="1">
    <source>
        <dbReference type="PROSITE" id="PS50225"/>
    </source>
</evidence>
<organism evidence="2 3">
    <name type="scientific">Oedothorax gibbosus</name>
    <dbReference type="NCBI Taxonomy" id="931172"/>
    <lineage>
        <taxon>Eukaryota</taxon>
        <taxon>Metazoa</taxon>
        <taxon>Ecdysozoa</taxon>
        <taxon>Arthropoda</taxon>
        <taxon>Chelicerata</taxon>
        <taxon>Arachnida</taxon>
        <taxon>Araneae</taxon>
        <taxon>Araneomorphae</taxon>
        <taxon>Entelegynae</taxon>
        <taxon>Araneoidea</taxon>
        <taxon>Linyphiidae</taxon>
        <taxon>Erigoninae</taxon>
        <taxon>Oedothorax</taxon>
    </lineage>
</organism>
<feature type="domain" description="SOCS box" evidence="1">
    <location>
        <begin position="45"/>
        <end position="83"/>
    </location>
</feature>
<evidence type="ECO:0000313" key="2">
    <source>
        <dbReference type="EMBL" id="KAG8192416.1"/>
    </source>
</evidence>
<dbReference type="EMBL" id="JAFNEN010000139">
    <property type="protein sequence ID" value="KAG8192416.1"/>
    <property type="molecule type" value="Genomic_DNA"/>
</dbReference>
<dbReference type="SMART" id="SM00969">
    <property type="entry name" value="SOCS_box"/>
    <property type="match status" value="1"/>
</dbReference>
<dbReference type="InterPro" id="IPR036036">
    <property type="entry name" value="SOCS_box-like_dom_sf"/>
</dbReference>
<dbReference type="PROSITE" id="PS50225">
    <property type="entry name" value="SOCS"/>
    <property type="match status" value="1"/>
</dbReference>
<sequence>MLLRAVKYVDISLLFSFISVRLPNEVLKRKFEHVYEILPMLCIGPQKLQHLCRWGIRKQICDCGQLPDGIYRLPIPKFLQGYLGLKYDESDVTFSKGT</sequence>
<dbReference type="SUPFAM" id="SSF158235">
    <property type="entry name" value="SOCS box-like"/>
    <property type="match status" value="1"/>
</dbReference>
<proteinExistence type="predicted"/>
<dbReference type="CDD" id="cd03587">
    <property type="entry name" value="SOCS"/>
    <property type="match status" value="1"/>
</dbReference>
<dbReference type="Gene3D" id="1.10.750.20">
    <property type="entry name" value="SOCS box"/>
    <property type="match status" value="1"/>
</dbReference>
<dbReference type="AlphaFoldDB" id="A0AAV6V9V5"/>
<comment type="caution">
    <text evidence="2">The sequence shown here is derived from an EMBL/GenBank/DDBJ whole genome shotgun (WGS) entry which is preliminary data.</text>
</comment>
<accession>A0AAV6V9V5</accession>
<dbReference type="Pfam" id="PF07525">
    <property type="entry name" value="SOCS_box"/>
    <property type="match status" value="1"/>
</dbReference>
<dbReference type="GO" id="GO:0035556">
    <property type="term" value="P:intracellular signal transduction"/>
    <property type="evidence" value="ECO:0007669"/>
    <property type="project" value="InterPro"/>
</dbReference>
<evidence type="ECO:0000313" key="3">
    <source>
        <dbReference type="Proteomes" id="UP000827092"/>
    </source>
</evidence>
<dbReference type="Proteomes" id="UP000827092">
    <property type="component" value="Unassembled WGS sequence"/>
</dbReference>